<proteinExistence type="predicted"/>
<dbReference type="PROSITE" id="PS50056">
    <property type="entry name" value="TYR_PHOSPHATASE_2"/>
    <property type="match status" value="1"/>
</dbReference>
<evidence type="ECO:0000313" key="2">
    <source>
        <dbReference type="EMBL" id="MDT8760605.1"/>
    </source>
</evidence>
<dbReference type="Gene3D" id="3.90.190.10">
    <property type="entry name" value="Protein tyrosine phosphatase superfamily"/>
    <property type="match status" value="1"/>
</dbReference>
<reference evidence="2" key="1">
    <citation type="submission" date="2022-04" db="EMBL/GenBank/DDBJ databases">
        <title>Tomato heritable bacteria conferring resistance against bacterial wilt.</title>
        <authorList>
            <person name="Yin J."/>
        </authorList>
    </citation>
    <scope>NUCLEOTIDE SEQUENCE</scope>
    <source>
        <strain evidence="2">Cra20</strain>
    </source>
</reference>
<dbReference type="SUPFAM" id="SSF52799">
    <property type="entry name" value="(Phosphotyrosine protein) phosphatases II"/>
    <property type="match status" value="1"/>
</dbReference>
<dbReference type="InterPro" id="IPR029021">
    <property type="entry name" value="Prot-tyrosine_phosphatase-like"/>
</dbReference>
<dbReference type="PROSITE" id="PS00383">
    <property type="entry name" value="TYR_PHOSPHATASE_1"/>
    <property type="match status" value="1"/>
</dbReference>
<name>A0ABU3N7W2_9SPHN</name>
<dbReference type="InterPro" id="IPR016130">
    <property type="entry name" value="Tyr_Pase_AS"/>
</dbReference>
<sequence>MSTPIAAPAAGGIAVASLGQARKHKRRFDAVITVEDPACRPAAQLRFFTQPRPAHLVLQFEDVDDDTLGIRVATREQVVEAIAFAEARGTESLLVHCFHGVGRSAGIALAILASRRGAGQEEQALDDLLKIRPEATPNLVVVKLADQILDRRGALKAVVAQWEARTPHVQMARRARRDFVRRYPQLYAHVSDGAPRA</sequence>
<dbReference type="EMBL" id="JALMLT010000005">
    <property type="protein sequence ID" value="MDT8760605.1"/>
    <property type="molecule type" value="Genomic_DNA"/>
</dbReference>
<gene>
    <name evidence="2" type="ORF">MZO42_18030</name>
</gene>
<feature type="domain" description="Tyrosine specific protein phosphatases" evidence="1">
    <location>
        <begin position="76"/>
        <end position="133"/>
    </location>
</feature>
<protein>
    <recommendedName>
        <fullName evidence="1">Tyrosine specific protein phosphatases domain-containing protein</fullName>
    </recommendedName>
</protein>
<accession>A0ABU3N7W2</accession>
<organism evidence="2">
    <name type="scientific">Sphingomonas psychrotolerans</name>
    <dbReference type="NCBI Taxonomy" id="1327635"/>
    <lineage>
        <taxon>Bacteria</taxon>
        <taxon>Pseudomonadati</taxon>
        <taxon>Pseudomonadota</taxon>
        <taxon>Alphaproteobacteria</taxon>
        <taxon>Sphingomonadales</taxon>
        <taxon>Sphingomonadaceae</taxon>
        <taxon>Sphingomonas</taxon>
    </lineage>
</organism>
<dbReference type="InterPro" id="IPR000387">
    <property type="entry name" value="Tyr_Pase_dom"/>
</dbReference>
<comment type="caution">
    <text evidence="2">The sequence shown here is derived from an EMBL/GenBank/DDBJ whole genome shotgun (WGS) entry which is preliminary data.</text>
</comment>
<evidence type="ECO:0000259" key="1">
    <source>
        <dbReference type="PROSITE" id="PS50056"/>
    </source>
</evidence>